<feature type="chain" id="PRO_5002980256" evidence="1">
    <location>
        <begin position="22"/>
        <end position="241"/>
    </location>
</feature>
<organism evidence="2 3">
    <name type="scientific">Kytococcus sedentarius (strain ATCC 14392 / DSM 20547 / JCM 11482 / CCUG 33030 / NBRC 15357 / NCTC 11040 / CCM 314 / 541)</name>
    <name type="common">Micrococcus sedentarius</name>
    <dbReference type="NCBI Taxonomy" id="478801"/>
    <lineage>
        <taxon>Bacteria</taxon>
        <taxon>Bacillati</taxon>
        <taxon>Actinomycetota</taxon>
        <taxon>Actinomycetes</taxon>
        <taxon>Micrococcales</taxon>
        <taxon>Kytococcaceae</taxon>
        <taxon>Kytococcus</taxon>
    </lineage>
</organism>
<dbReference type="RefSeq" id="WP_012801923.1">
    <property type="nucleotide sequence ID" value="NC_013169.1"/>
</dbReference>
<dbReference type="AlphaFoldDB" id="C7NKL9"/>
<dbReference type="KEGG" id="kse:Ksed_04310"/>
<evidence type="ECO:0000313" key="3">
    <source>
        <dbReference type="Proteomes" id="UP000006666"/>
    </source>
</evidence>
<feature type="signal peptide" evidence="1">
    <location>
        <begin position="1"/>
        <end position="21"/>
    </location>
</feature>
<evidence type="ECO:0000313" key="2">
    <source>
        <dbReference type="EMBL" id="ACV05505.1"/>
    </source>
</evidence>
<name>C7NKL9_KYTSD</name>
<keyword evidence="3" id="KW-1185">Reference proteome</keyword>
<dbReference type="EMBL" id="CP001686">
    <property type="protein sequence ID" value="ACV05505.1"/>
    <property type="molecule type" value="Genomic_DNA"/>
</dbReference>
<proteinExistence type="predicted"/>
<dbReference type="Proteomes" id="UP000006666">
    <property type="component" value="Chromosome"/>
</dbReference>
<protein>
    <submittedName>
        <fullName evidence="2">Uncharacterized protein</fullName>
    </submittedName>
</protein>
<dbReference type="STRING" id="478801.Ksed_04310"/>
<reference evidence="2 3" key="1">
    <citation type="journal article" date="2009" name="Stand. Genomic Sci.">
        <title>Complete genome sequence of Kytococcus sedentarius type strain (541).</title>
        <authorList>
            <person name="Sims D."/>
            <person name="Brettin T."/>
            <person name="Detter J.C."/>
            <person name="Han C."/>
            <person name="Lapidus A."/>
            <person name="Copeland A."/>
            <person name="Glavina Del Rio T."/>
            <person name="Nolan M."/>
            <person name="Chen F."/>
            <person name="Lucas S."/>
            <person name="Tice H."/>
            <person name="Cheng J.F."/>
            <person name="Bruce D."/>
            <person name="Goodwin L."/>
            <person name="Pitluck S."/>
            <person name="Ovchinnikova G."/>
            <person name="Pati A."/>
            <person name="Ivanova N."/>
            <person name="Mavrommatis K."/>
            <person name="Chen A."/>
            <person name="Palaniappan K."/>
            <person name="D'haeseleer P."/>
            <person name="Chain P."/>
            <person name="Bristow J."/>
            <person name="Eisen J.A."/>
            <person name="Markowitz V."/>
            <person name="Hugenholtz P."/>
            <person name="Schneider S."/>
            <person name="Goker M."/>
            <person name="Pukall R."/>
            <person name="Kyrpides N.C."/>
            <person name="Klenk H.P."/>
        </authorList>
    </citation>
    <scope>NUCLEOTIDE SEQUENCE [LARGE SCALE GENOMIC DNA]</scope>
    <source>
        <strain evidence="3">ATCC 14392 / DSM 20547 / JCM 11482 / CCUG 33030 / NBRC 15357 / NCTC 11040 / CCM 314 / 541</strain>
    </source>
</reference>
<gene>
    <name evidence="2" type="ordered locus">Ksed_04310</name>
</gene>
<accession>C7NKL9</accession>
<evidence type="ECO:0000256" key="1">
    <source>
        <dbReference type="SAM" id="SignalP"/>
    </source>
</evidence>
<sequence>MSTFLLFKKFFLWGAPALAVAAAPTASTLPAGGVADSPATVTTVTPHSTDEAGPLEAQHRLATFKTWIIEHPEFAAAGYMEQINWANESRVTALWDADRWADSTTVREELTQEALRHSIELDFQQRTHGLNDLREISGEILDQTESLSLIGFDLEAVSTLRVDNGPVELIGSFVEPAPAAQRGDLASLAGANGAQSVEDVERIVREAVGVEVKVVEGGATPARSRAADTIGRSFNATLVTS</sequence>
<dbReference type="HOGENOM" id="CLU_1150694_0_0_11"/>
<keyword evidence="1" id="KW-0732">Signal</keyword>